<reference evidence="4" key="1">
    <citation type="journal article" date="2019" name="Int. J. Syst. Evol. Microbiol.">
        <title>The Global Catalogue of Microorganisms (GCM) 10K type strain sequencing project: providing services to taxonomists for standard genome sequencing and annotation.</title>
        <authorList>
            <consortium name="The Broad Institute Genomics Platform"/>
            <consortium name="The Broad Institute Genome Sequencing Center for Infectious Disease"/>
            <person name="Wu L."/>
            <person name="Ma J."/>
        </authorList>
    </citation>
    <scope>NUCLEOTIDE SEQUENCE [LARGE SCALE GENOMIC DNA]</scope>
    <source>
        <strain evidence="4">JCM 10667</strain>
    </source>
</reference>
<organism evidence="3 4">
    <name type="scientific">Actinomadura livida</name>
    <dbReference type="NCBI Taxonomy" id="79909"/>
    <lineage>
        <taxon>Bacteria</taxon>
        <taxon>Bacillati</taxon>
        <taxon>Actinomycetota</taxon>
        <taxon>Actinomycetes</taxon>
        <taxon>Streptosporangiales</taxon>
        <taxon>Thermomonosporaceae</taxon>
        <taxon>Actinomadura</taxon>
    </lineage>
</organism>
<comment type="caution">
    <text evidence="3">The sequence shown here is derived from an EMBL/GenBank/DDBJ whole genome shotgun (WGS) entry which is preliminary data.</text>
</comment>
<name>A0ABP3QHJ6_9ACTN</name>
<feature type="region of interest" description="Disordered" evidence="1">
    <location>
        <begin position="1"/>
        <end position="21"/>
    </location>
</feature>
<feature type="transmembrane region" description="Helical" evidence="2">
    <location>
        <begin position="29"/>
        <end position="48"/>
    </location>
</feature>
<sequence length="76" mass="8028">MAAPAVPAEPKAAPATTAPAATRAARPVFLAHLRMVLLLFALVNRWFAARLAGERSRQGPDGPMPLEDGPWSRSPG</sequence>
<keyword evidence="2" id="KW-0812">Transmembrane</keyword>
<evidence type="ECO:0000313" key="4">
    <source>
        <dbReference type="Proteomes" id="UP001501427"/>
    </source>
</evidence>
<gene>
    <name evidence="3" type="ORF">GCM10009546_59220</name>
</gene>
<keyword evidence="2" id="KW-1133">Transmembrane helix</keyword>
<protein>
    <submittedName>
        <fullName evidence="3">Uncharacterized protein</fullName>
    </submittedName>
</protein>
<dbReference type="Proteomes" id="UP001501427">
    <property type="component" value="Unassembled WGS sequence"/>
</dbReference>
<proteinExistence type="predicted"/>
<dbReference type="EMBL" id="BAAAHD010000067">
    <property type="protein sequence ID" value="GAA0588971.1"/>
    <property type="molecule type" value="Genomic_DNA"/>
</dbReference>
<evidence type="ECO:0000313" key="3">
    <source>
        <dbReference type="EMBL" id="GAA0588971.1"/>
    </source>
</evidence>
<keyword evidence="2" id="KW-0472">Membrane</keyword>
<evidence type="ECO:0000256" key="2">
    <source>
        <dbReference type="SAM" id="Phobius"/>
    </source>
</evidence>
<evidence type="ECO:0000256" key="1">
    <source>
        <dbReference type="SAM" id="MobiDB-lite"/>
    </source>
</evidence>
<accession>A0ABP3QHJ6</accession>
<feature type="region of interest" description="Disordered" evidence="1">
    <location>
        <begin position="53"/>
        <end position="76"/>
    </location>
</feature>
<keyword evidence="4" id="KW-1185">Reference proteome</keyword>